<dbReference type="OrthoDB" id="3789955at2759"/>
<protein>
    <submittedName>
        <fullName evidence="1">Uncharacterized protein</fullName>
    </submittedName>
</protein>
<evidence type="ECO:0000313" key="2">
    <source>
        <dbReference type="Proteomes" id="UP000756921"/>
    </source>
</evidence>
<comment type="caution">
    <text evidence="1">The sequence shown here is derived from an EMBL/GenBank/DDBJ whole genome shotgun (WGS) entry which is preliminary data.</text>
</comment>
<keyword evidence="2" id="KW-1185">Reference proteome</keyword>
<reference evidence="1" key="1">
    <citation type="journal article" date="2020" name="Mol. Plant Microbe Interact.">
        <title>Genome Sequence of the Biocontrol Agent Coniothyrium minitans strain Conio (IMI 134523).</title>
        <authorList>
            <person name="Patel D."/>
            <person name="Shittu T.A."/>
            <person name="Baroncelli R."/>
            <person name="Muthumeenakshi S."/>
            <person name="Osborne T.H."/>
            <person name="Janganan T.K."/>
            <person name="Sreenivasaprasad S."/>
        </authorList>
    </citation>
    <scope>NUCLEOTIDE SEQUENCE</scope>
    <source>
        <strain evidence="1">Conio</strain>
    </source>
</reference>
<dbReference type="Proteomes" id="UP000756921">
    <property type="component" value="Unassembled WGS sequence"/>
</dbReference>
<accession>A0A9P6KNB9</accession>
<organism evidence="1 2">
    <name type="scientific">Paraphaeosphaeria minitans</name>
    <dbReference type="NCBI Taxonomy" id="565426"/>
    <lineage>
        <taxon>Eukaryota</taxon>
        <taxon>Fungi</taxon>
        <taxon>Dikarya</taxon>
        <taxon>Ascomycota</taxon>
        <taxon>Pezizomycotina</taxon>
        <taxon>Dothideomycetes</taxon>
        <taxon>Pleosporomycetidae</taxon>
        <taxon>Pleosporales</taxon>
        <taxon>Massarineae</taxon>
        <taxon>Didymosphaeriaceae</taxon>
        <taxon>Paraphaeosphaeria</taxon>
    </lineage>
</organism>
<sequence>MVANIFSRRITTPTTESSIPLSIKPRIERQKGKIRVSAMSLQCNMQRVRRRVLPEPSTDRLIFPFLGLPRKIRYAIYAHYIALAVAPEIPVNATRTDAVVAIPGPLPSLCYANRKTRSECTPLVFLDAALVVPDVLAIERLTRYLEPRVCVLVTAPVHTLVFAPAVSWRPHLTHTAKALLAACPALRQVKIGVPHAVCVEEEWSVVGEEVGVGCKDVCVSRLRGRKEVIDQMDLCCLIDCEALESVTLVCHGGEGVARRLSTKREVVFMPLIVWARKNICRGGRLRLVVEYVG</sequence>
<evidence type="ECO:0000313" key="1">
    <source>
        <dbReference type="EMBL" id="KAF9732805.1"/>
    </source>
</evidence>
<name>A0A9P6KNB9_9PLEO</name>
<dbReference type="EMBL" id="WJXW01000010">
    <property type="protein sequence ID" value="KAF9732805.1"/>
    <property type="molecule type" value="Genomic_DNA"/>
</dbReference>
<gene>
    <name evidence="1" type="ORF">PMIN01_09663</name>
</gene>
<proteinExistence type="predicted"/>
<dbReference type="AlphaFoldDB" id="A0A9P6KNB9"/>